<evidence type="ECO:0000256" key="17">
    <source>
        <dbReference type="ARBA" id="ARBA00023319"/>
    </source>
</evidence>
<evidence type="ECO:0000256" key="13">
    <source>
        <dbReference type="ARBA" id="ARBA00023137"/>
    </source>
</evidence>
<dbReference type="GO" id="GO:0005886">
    <property type="term" value="C:plasma membrane"/>
    <property type="evidence" value="ECO:0007669"/>
    <property type="project" value="TreeGrafter"/>
</dbReference>
<evidence type="ECO:0000256" key="19">
    <source>
        <dbReference type="SAM" id="Phobius"/>
    </source>
</evidence>
<dbReference type="SMART" id="SM00219">
    <property type="entry name" value="TyrKc"/>
    <property type="match status" value="1"/>
</dbReference>
<keyword evidence="24" id="KW-1185">Reference proteome</keyword>
<evidence type="ECO:0000256" key="8">
    <source>
        <dbReference type="ARBA" id="ARBA00022741"/>
    </source>
</evidence>
<sequence length="671" mass="75321">MKPRMALKSNALLVWLWITLFVGCQFKATAQPAHEETCHEFHKLCVRDVQFQNCTFSRLVPRISQEELFNISIRVNGLAKFTCLQTNNAASLATVPHFDWIKWKNTSSADKLDVDFGNFTSIVSNSKYSIKPDVKENLHVSYLTIHNVTETDVGLYSCVVCNLYGRVYQSALLSLNTTLDPAVHTTSIPKTVDSRTLTTQSTSQSMATQRIKVIVGCIGAFVGVILLAVVVFFFKWRQKEPKNQGLPIILHEPDSPQEQIDGTPPLSVKFRNGLLTASTQRDSLLPLIHKRNSSYRSQLSSSASGGTVVTYADDLFEYPLDEKWEVPREMLFIKDLAGEGAFGYVAKAEAFQLPNTSTPCTVAVKMLKENATDAELSDLISEMETMKEIGSHKNIVNFLGACTVQGPLYLIVEYCPHGNLRDFLRDNRPSLTDINGKTTAQLTLRDLLSIAYQIARGMSYLSSKKCIHRDLAARNVLIAEDFVIKIADFGLSRNLGNTDYYRRTTHGRLPVKWLAIEALFDQQYTVKTDVWSFGIILWEIFTLGGTPYPGIPVERLFTILKNGYRMECPINCPDNIYKIMVKCWSENAKSRPEFFELTEQLDELLSSESSQEYIEVLAKSVDCLAEVEMESGQTAESQNPQEANIIHENMAIKGSEGKDIPFSDTNLQLTS</sequence>
<feature type="transmembrane region" description="Helical" evidence="19">
    <location>
        <begin position="213"/>
        <end position="234"/>
    </location>
</feature>
<comment type="subcellular location">
    <subcellularLocation>
        <location evidence="1">Membrane</location>
        <topology evidence="1">Single-pass membrane protein</topology>
    </subcellularLocation>
</comment>
<dbReference type="PANTHER" id="PTHR24416">
    <property type="entry name" value="TYROSINE-PROTEIN KINASE RECEPTOR"/>
    <property type="match status" value="1"/>
</dbReference>
<organism evidence="23 24">
    <name type="scientific">Pocillopora meandrina</name>
    <dbReference type="NCBI Taxonomy" id="46732"/>
    <lineage>
        <taxon>Eukaryota</taxon>
        <taxon>Metazoa</taxon>
        <taxon>Cnidaria</taxon>
        <taxon>Anthozoa</taxon>
        <taxon>Hexacorallia</taxon>
        <taxon>Scleractinia</taxon>
        <taxon>Astrocoeniina</taxon>
        <taxon>Pocilloporidae</taxon>
        <taxon>Pocillopora</taxon>
    </lineage>
</organism>
<evidence type="ECO:0000256" key="14">
    <source>
        <dbReference type="ARBA" id="ARBA00023157"/>
    </source>
</evidence>
<evidence type="ECO:0000256" key="20">
    <source>
        <dbReference type="SAM" id="SignalP"/>
    </source>
</evidence>
<dbReference type="EC" id="2.7.10.1" evidence="2"/>
<evidence type="ECO:0000256" key="11">
    <source>
        <dbReference type="ARBA" id="ARBA00022989"/>
    </source>
</evidence>
<dbReference type="InterPro" id="IPR000719">
    <property type="entry name" value="Prot_kinase_dom"/>
</dbReference>
<evidence type="ECO:0000256" key="3">
    <source>
        <dbReference type="ARBA" id="ARBA00022553"/>
    </source>
</evidence>
<dbReference type="InterPro" id="IPR020635">
    <property type="entry name" value="Tyr_kinase_cat_dom"/>
</dbReference>
<gene>
    <name evidence="23" type="ORF">PMEA_00009894</name>
</gene>
<evidence type="ECO:0000256" key="9">
    <source>
        <dbReference type="ARBA" id="ARBA00022777"/>
    </source>
</evidence>
<dbReference type="CDD" id="cd00096">
    <property type="entry name" value="Ig"/>
    <property type="match status" value="1"/>
</dbReference>
<dbReference type="PRINTS" id="PR00109">
    <property type="entry name" value="TYRKINASE"/>
</dbReference>
<dbReference type="PROSITE" id="PS00109">
    <property type="entry name" value="PROTEIN_KINASE_TYR"/>
    <property type="match status" value="1"/>
</dbReference>
<dbReference type="GO" id="GO:0007169">
    <property type="term" value="P:cell surface receptor protein tyrosine kinase signaling pathway"/>
    <property type="evidence" value="ECO:0007669"/>
    <property type="project" value="TreeGrafter"/>
</dbReference>
<dbReference type="PROSITE" id="PS50011">
    <property type="entry name" value="PROTEIN_KINASE_DOM"/>
    <property type="match status" value="1"/>
</dbReference>
<evidence type="ECO:0000256" key="12">
    <source>
        <dbReference type="ARBA" id="ARBA00023136"/>
    </source>
</evidence>
<dbReference type="FunFam" id="1.10.510.10:FF:000007">
    <property type="entry name" value="Fibroblast growth factor receptor"/>
    <property type="match status" value="1"/>
</dbReference>
<dbReference type="SMART" id="SM00409">
    <property type="entry name" value="IG"/>
    <property type="match status" value="1"/>
</dbReference>
<proteinExistence type="predicted"/>
<keyword evidence="10" id="KW-0067">ATP-binding</keyword>
<comment type="caution">
    <text evidence="23">The sequence shown here is derived from an EMBL/GenBank/DDBJ whole genome shotgun (WGS) entry which is preliminary data.</text>
</comment>
<dbReference type="PROSITE" id="PS51257">
    <property type="entry name" value="PROKAR_LIPOPROTEIN"/>
    <property type="match status" value="1"/>
</dbReference>
<dbReference type="Pfam" id="PF07714">
    <property type="entry name" value="PK_Tyr_Ser-Thr"/>
    <property type="match status" value="1"/>
</dbReference>
<dbReference type="PROSITE" id="PS50835">
    <property type="entry name" value="IG_LIKE"/>
    <property type="match status" value="1"/>
</dbReference>
<evidence type="ECO:0000256" key="16">
    <source>
        <dbReference type="ARBA" id="ARBA00023180"/>
    </source>
</evidence>
<keyword evidence="12 19" id="KW-0472">Membrane</keyword>
<name>A0AAU9WR76_9CNID</name>
<dbReference type="InterPro" id="IPR003599">
    <property type="entry name" value="Ig_sub"/>
</dbReference>
<keyword evidence="17" id="KW-0393">Immunoglobulin domain</keyword>
<evidence type="ECO:0000256" key="2">
    <source>
        <dbReference type="ARBA" id="ARBA00011902"/>
    </source>
</evidence>
<dbReference type="GO" id="GO:0004714">
    <property type="term" value="F:transmembrane receptor protein tyrosine kinase activity"/>
    <property type="evidence" value="ECO:0007669"/>
    <property type="project" value="UniProtKB-EC"/>
</dbReference>
<protein>
    <recommendedName>
        <fullName evidence="2">receptor protein-tyrosine kinase</fullName>
        <ecNumber evidence="2">2.7.10.1</ecNumber>
    </recommendedName>
</protein>
<evidence type="ECO:0000256" key="6">
    <source>
        <dbReference type="ARBA" id="ARBA00022729"/>
    </source>
</evidence>
<dbReference type="InterPro" id="IPR011009">
    <property type="entry name" value="Kinase-like_dom_sf"/>
</dbReference>
<dbReference type="InterPro" id="IPR001245">
    <property type="entry name" value="Ser-Thr/Tyr_kinase_cat_dom"/>
</dbReference>
<keyword evidence="3" id="KW-0597">Phosphoprotein</keyword>
<dbReference type="Proteomes" id="UP001159428">
    <property type="component" value="Unassembled WGS sequence"/>
</dbReference>
<dbReference type="InterPro" id="IPR007110">
    <property type="entry name" value="Ig-like_dom"/>
</dbReference>
<feature type="chain" id="PRO_5043762491" description="receptor protein-tyrosine kinase" evidence="20">
    <location>
        <begin position="31"/>
        <end position="671"/>
    </location>
</feature>
<dbReference type="SUPFAM" id="SSF56112">
    <property type="entry name" value="Protein kinase-like (PK-like)"/>
    <property type="match status" value="1"/>
</dbReference>
<keyword evidence="5 19" id="KW-0812">Transmembrane</keyword>
<reference evidence="23 24" key="1">
    <citation type="submission" date="2022-05" db="EMBL/GenBank/DDBJ databases">
        <authorList>
            <consortium name="Genoscope - CEA"/>
            <person name="William W."/>
        </authorList>
    </citation>
    <scope>NUCLEOTIDE SEQUENCE [LARGE SCALE GENOMIC DNA]</scope>
</reference>
<evidence type="ECO:0000256" key="15">
    <source>
        <dbReference type="ARBA" id="ARBA00023170"/>
    </source>
</evidence>
<dbReference type="Gene3D" id="2.60.40.10">
    <property type="entry name" value="Immunoglobulins"/>
    <property type="match status" value="1"/>
</dbReference>
<accession>A0AAU9WR76</accession>
<feature type="domain" description="Ig-like" evidence="22">
    <location>
        <begin position="61"/>
        <end position="174"/>
    </location>
</feature>
<evidence type="ECO:0000256" key="7">
    <source>
        <dbReference type="ARBA" id="ARBA00022737"/>
    </source>
</evidence>
<feature type="domain" description="Protein kinase" evidence="21">
    <location>
        <begin position="331"/>
        <end position="605"/>
    </location>
</feature>
<dbReference type="PANTHER" id="PTHR24416:SF550">
    <property type="entry name" value="FIBROBLAST GROWTH FACTOR RECEPTOR HOMOLOG 1-RELATED"/>
    <property type="match status" value="1"/>
</dbReference>
<dbReference type="Gene3D" id="1.10.510.10">
    <property type="entry name" value="Transferase(Phosphotransferase) domain 1"/>
    <property type="match status" value="1"/>
</dbReference>
<keyword evidence="15" id="KW-0675">Receptor</keyword>
<dbReference type="FunFam" id="3.30.200.20:FF:000593">
    <property type="entry name" value="Predicted protein"/>
    <property type="match status" value="1"/>
</dbReference>
<dbReference type="GO" id="GO:0043235">
    <property type="term" value="C:receptor complex"/>
    <property type="evidence" value="ECO:0007669"/>
    <property type="project" value="TreeGrafter"/>
</dbReference>
<keyword evidence="7" id="KW-0677">Repeat</keyword>
<evidence type="ECO:0000313" key="24">
    <source>
        <dbReference type="Proteomes" id="UP001159428"/>
    </source>
</evidence>
<evidence type="ECO:0000256" key="5">
    <source>
        <dbReference type="ARBA" id="ARBA00022692"/>
    </source>
</evidence>
<dbReference type="InterPro" id="IPR050122">
    <property type="entry name" value="RTK"/>
</dbReference>
<dbReference type="SUPFAM" id="SSF48726">
    <property type="entry name" value="Immunoglobulin"/>
    <property type="match status" value="1"/>
</dbReference>
<keyword evidence="4" id="KW-0808">Transferase</keyword>
<feature type="signal peptide" evidence="20">
    <location>
        <begin position="1"/>
        <end position="30"/>
    </location>
</feature>
<dbReference type="AlphaFoldDB" id="A0AAU9WR76"/>
<keyword evidence="16" id="KW-0325">Glycoprotein</keyword>
<evidence type="ECO:0000256" key="4">
    <source>
        <dbReference type="ARBA" id="ARBA00022679"/>
    </source>
</evidence>
<evidence type="ECO:0000313" key="23">
    <source>
        <dbReference type="EMBL" id="CAH3122962.1"/>
    </source>
</evidence>
<evidence type="ECO:0000256" key="10">
    <source>
        <dbReference type="ARBA" id="ARBA00022840"/>
    </source>
</evidence>
<keyword evidence="14" id="KW-1015">Disulfide bond</keyword>
<evidence type="ECO:0000259" key="21">
    <source>
        <dbReference type="PROSITE" id="PS50011"/>
    </source>
</evidence>
<dbReference type="InterPro" id="IPR013783">
    <property type="entry name" value="Ig-like_fold"/>
</dbReference>
<keyword evidence="8" id="KW-0547">Nucleotide-binding</keyword>
<evidence type="ECO:0000259" key="22">
    <source>
        <dbReference type="PROSITE" id="PS50835"/>
    </source>
</evidence>
<dbReference type="Gene3D" id="3.30.200.20">
    <property type="entry name" value="Phosphorylase Kinase, domain 1"/>
    <property type="match status" value="1"/>
</dbReference>
<keyword evidence="13" id="KW-0829">Tyrosine-protein kinase</keyword>
<keyword evidence="9" id="KW-0418">Kinase</keyword>
<dbReference type="GO" id="GO:0005524">
    <property type="term" value="F:ATP binding"/>
    <property type="evidence" value="ECO:0007669"/>
    <property type="project" value="UniProtKB-KW"/>
</dbReference>
<evidence type="ECO:0000256" key="1">
    <source>
        <dbReference type="ARBA" id="ARBA00004167"/>
    </source>
</evidence>
<comment type="function">
    <text evidence="18">Receptor for basic fibroblast growth factor.</text>
</comment>
<evidence type="ECO:0000256" key="18">
    <source>
        <dbReference type="ARBA" id="ARBA00056965"/>
    </source>
</evidence>
<dbReference type="EMBL" id="CALNXJ010000019">
    <property type="protein sequence ID" value="CAH3122962.1"/>
    <property type="molecule type" value="Genomic_DNA"/>
</dbReference>
<keyword evidence="6 20" id="KW-0732">Signal</keyword>
<dbReference type="InterPro" id="IPR036179">
    <property type="entry name" value="Ig-like_dom_sf"/>
</dbReference>
<keyword evidence="11 19" id="KW-1133">Transmembrane helix</keyword>
<dbReference type="InterPro" id="IPR008266">
    <property type="entry name" value="Tyr_kinase_AS"/>
</dbReference>